<gene>
    <name evidence="1" type="ORF">MEUPH1_LOCUS29768</name>
</gene>
<protein>
    <submittedName>
        <fullName evidence="1">Uncharacterized protein</fullName>
    </submittedName>
</protein>
<accession>A0AAV0Y7J4</accession>
<keyword evidence="2" id="KW-1185">Reference proteome</keyword>
<dbReference type="Proteomes" id="UP001160148">
    <property type="component" value="Unassembled WGS sequence"/>
</dbReference>
<dbReference type="AlphaFoldDB" id="A0AAV0Y7J4"/>
<proteinExistence type="predicted"/>
<organism evidence="1 2">
    <name type="scientific">Macrosiphum euphorbiae</name>
    <name type="common">potato aphid</name>
    <dbReference type="NCBI Taxonomy" id="13131"/>
    <lineage>
        <taxon>Eukaryota</taxon>
        <taxon>Metazoa</taxon>
        <taxon>Ecdysozoa</taxon>
        <taxon>Arthropoda</taxon>
        <taxon>Hexapoda</taxon>
        <taxon>Insecta</taxon>
        <taxon>Pterygota</taxon>
        <taxon>Neoptera</taxon>
        <taxon>Paraneoptera</taxon>
        <taxon>Hemiptera</taxon>
        <taxon>Sternorrhyncha</taxon>
        <taxon>Aphidomorpha</taxon>
        <taxon>Aphidoidea</taxon>
        <taxon>Aphididae</taxon>
        <taxon>Macrosiphini</taxon>
        <taxon>Macrosiphum</taxon>
    </lineage>
</organism>
<reference evidence="1 2" key="1">
    <citation type="submission" date="2023-01" db="EMBL/GenBank/DDBJ databases">
        <authorList>
            <person name="Whitehead M."/>
        </authorList>
    </citation>
    <scope>NUCLEOTIDE SEQUENCE [LARGE SCALE GENOMIC DNA]</scope>
</reference>
<comment type="caution">
    <text evidence="1">The sequence shown here is derived from an EMBL/GenBank/DDBJ whole genome shotgun (WGS) entry which is preliminary data.</text>
</comment>
<sequence length="70" mass="8312">MENEQYKINKLIDASNWDMWKFQIKVILNAAEIFDVVTGKSKTQILAKIGNETEDEARKRHRFLNMENVR</sequence>
<dbReference type="EMBL" id="CARXXK010001473">
    <property type="protein sequence ID" value="CAI6376396.1"/>
    <property type="molecule type" value="Genomic_DNA"/>
</dbReference>
<evidence type="ECO:0000313" key="2">
    <source>
        <dbReference type="Proteomes" id="UP001160148"/>
    </source>
</evidence>
<name>A0AAV0Y7J4_9HEMI</name>
<evidence type="ECO:0000313" key="1">
    <source>
        <dbReference type="EMBL" id="CAI6376396.1"/>
    </source>
</evidence>